<keyword evidence="2 8" id="KW-0597">Phosphoprotein</keyword>
<evidence type="ECO:0000256" key="7">
    <source>
        <dbReference type="ARBA" id="ARBA00068193"/>
    </source>
</evidence>
<feature type="domain" description="Alpha-D-phosphohexomutase alpha/beta/alpha" evidence="13">
    <location>
        <begin position="146"/>
        <end position="240"/>
    </location>
</feature>
<accession>A0A841GTG0</accession>
<dbReference type="InterPro" id="IPR005844">
    <property type="entry name" value="A-D-PHexomutase_a/b/a-I"/>
</dbReference>
<evidence type="ECO:0000259" key="13">
    <source>
        <dbReference type="Pfam" id="PF02879"/>
    </source>
</evidence>
<sequence length="430" mass="47829">MRYFGTDGIRGVVNEFLTPELAFRLGNAVGNMVNGKVFIAKDTRNSGDMLEAALIAGITSAGADVYRCGIMPTPALALITKLEDAAGIMISASHNPPEYNGLKVIMKGYKLPDSLEERIENEMQNVKYNSFEKVGRVIDYKLAEEEYFNYIKELYKNLDLSGLKIVMDVANGATYNLNPKILEYFGAKIEVVNNEPDGFNINKDCGSTHPENIKNYIVNGKIGVLHDGDGDRCIFLDENGQEFHGDKIIGLTALQLKKEGRLKNDKVVVTILSNIGLERFLNENSIDVVRTKVGDRYVLEEMLKENIILGGERSGHIIYLDRSTTGDGLITALETLSAVVNSGKRLVELSKLIPDYPQVMINVKVNDKEVYKSKEVFEKLKSIKDYRVIVRPSGTEPVVRVLVEGPDMDESTIIANDIADLIKKLDNKKE</sequence>
<dbReference type="PROSITE" id="PS00710">
    <property type="entry name" value="PGM_PMM"/>
    <property type="match status" value="1"/>
</dbReference>
<dbReference type="GO" id="GO:0008966">
    <property type="term" value="F:phosphoglucosamine mutase activity"/>
    <property type="evidence" value="ECO:0007669"/>
    <property type="project" value="UniProtKB-UniRule"/>
</dbReference>
<feature type="binding site" description="via phosphate group" evidence="8">
    <location>
        <position position="93"/>
    </location>
    <ligand>
        <name>Mg(2+)</name>
        <dbReference type="ChEBI" id="CHEBI:18420"/>
    </ligand>
</feature>
<dbReference type="GO" id="GO:0004615">
    <property type="term" value="F:phosphomannomutase activity"/>
    <property type="evidence" value="ECO:0007669"/>
    <property type="project" value="TreeGrafter"/>
</dbReference>
<evidence type="ECO:0000256" key="8">
    <source>
        <dbReference type="HAMAP-Rule" id="MF_01554"/>
    </source>
</evidence>
<feature type="domain" description="Alpha-D-phosphohexomutase alpha/beta/alpha" evidence="12">
    <location>
        <begin position="2"/>
        <end position="127"/>
    </location>
</feature>
<dbReference type="InterPro" id="IPR016055">
    <property type="entry name" value="A-D-PHexomutase_a/b/a-I/II/III"/>
</dbReference>
<evidence type="ECO:0000256" key="10">
    <source>
        <dbReference type="RuleBase" id="RU004327"/>
    </source>
</evidence>
<dbReference type="GO" id="GO:0005829">
    <property type="term" value="C:cytosol"/>
    <property type="evidence" value="ECO:0007669"/>
    <property type="project" value="TreeGrafter"/>
</dbReference>
<dbReference type="EMBL" id="JACHEX010000001">
    <property type="protein sequence ID" value="MBB6061691.1"/>
    <property type="molecule type" value="Genomic_DNA"/>
</dbReference>
<evidence type="ECO:0000256" key="2">
    <source>
        <dbReference type="ARBA" id="ARBA00022553"/>
    </source>
</evidence>
<dbReference type="Pfam" id="PF00408">
    <property type="entry name" value="PGM_PMM_IV"/>
    <property type="match status" value="1"/>
</dbReference>
<dbReference type="InterPro" id="IPR016066">
    <property type="entry name" value="A-D-PHexomutase_CS"/>
</dbReference>
<dbReference type="RefSeq" id="WP_184618467.1">
    <property type="nucleotide sequence ID" value="NZ_JACHEX010000001.1"/>
</dbReference>
<dbReference type="NCBIfam" id="TIGR01455">
    <property type="entry name" value="glmM"/>
    <property type="match status" value="1"/>
</dbReference>
<gene>
    <name evidence="8" type="primary">glmM</name>
    <name evidence="15" type="ORF">HNP65_000113</name>
</gene>
<feature type="binding site" evidence="8">
    <location>
        <position position="227"/>
    </location>
    <ligand>
        <name>Mg(2+)</name>
        <dbReference type="ChEBI" id="CHEBI:18420"/>
    </ligand>
</feature>
<dbReference type="CDD" id="cd05802">
    <property type="entry name" value="GlmM"/>
    <property type="match status" value="1"/>
</dbReference>
<evidence type="ECO:0000256" key="1">
    <source>
        <dbReference type="ARBA" id="ARBA00010231"/>
    </source>
</evidence>
<comment type="cofactor">
    <cofactor evidence="8">
        <name>Mg(2+)</name>
        <dbReference type="ChEBI" id="CHEBI:18420"/>
    </cofactor>
    <text evidence="8">Binds 1 Mg(2+) ion per subunit.</text>
</comment>
<protein>
    <recommendedName>
        <fullName evidence="7 8">Phosphoglucosamine mutase</fullName>
        <ecNumber evidence="6 8">5.4.2.10</ecNumber>
    </recommendedName>
</protein>
<evidence type="ECO:0000259" key="11">
    <source>
        <dbReference type="Pfam" id="PF00408"/>
    </source>
</evidence>
<evidence type="ECO:0000256" key="3">
    <source>
        <dbReference type="ARBA" id="ARBA00022723"/>
    </source>
</evidence>
<dbReference type="InterPro" id="IPR005843">
    <property type="entry name" value="A-D-PHexomutase_C"/>
</dbReference>
<dbReference type="Gene3D" id="3.30.310.50">
    <property type="entry name" value="Alpha-D-phosphohexomutase, C-terminal domain"/>
    <property type="match status" value="1"/>
</dbReference>
<proteinExistence type="inferred from homology"/>
<reference evidence="15 16" key="1">
    <citation type="submission" date="2020-08" db="EMBL/GenBank/DDBJ databases">
        <title>Genomic Encyclopedia of Type Strains, Phase IV (KMG-IV): sequencing the most valuable type-strain genomes for metagenomic binning, comparative biology and taxonomic classification.</title>
        <authorList>
            <person name="Goeker M."/>
        </authorList>
    </citation>
    <scope>NUCLEOTIDE SEQUENCE [LARGE SCALE GENOMIC DNA]</scope>
    <source>
        <strain evidence="15 16">DSM 13481</strain>
    </source>
</reference>
<keyword evidence="3 8" id="KW-0479">Metal-binding</keyword>
<dbReference type="Pfam" id="PF02878">
    <property type="entry name" value="PGM_PMM_I"/>
    <property type="match status" value="1"/>
</dbReference>
<comment type="catalytic activity">
    <reaction evidence="8 10">
        <text>alpha-D-glucosamine 1-phosphate = D-glucosamine 6-phosphate</text>
        <dbReference type="Rhea" id="RHEA:23424"/>
        <dbReference type="ChEBI" id="CHEBI:58516"/>
        <dbReference type="ChEBI" id="CHEBI:58725"/>
        <dbReference type="EC" id="5.4.2.10"/>
    </reaction>
</comment>
<evidence type="ECO:0000313" key="16">
    <source>
        <dbReference type="Proteomes" id="UP000555828"/>
    </source>
</evidence>
<dbReference type="Pfam" id="PF02880">
    <property type="entry name" value="PGM_PMM_III"/>
    <property type="match status" value="1"/>
</dbReference>
<dbReference type="GO" id="GO:0005975">
    <property type="term" value="P:carbohydrate metabolic process"/>
    <property type="evidence" value="ECO:0007669"/>
    <property type="project" value="InterPro"/>
</dbReference>
<dbReference type="Proteomes" id="UP000555828">
    <property type="component" value="Unassembled WGS sequence"/>
</dbReference>
<dbReference type="PANTHER" id="PTHR42946:SF1">
    <property type="entry name" value="PHOSPHOGLUCOMUTASE (ALPHA-D-GLUCOSE-1,6-BISPHOSPHATE-DEPENDENT)"/>
    <property type="match status" value="1"/>
</dbReference>
<evidence type="ECO:0000313" key="15">
    <source>
        <dbReference type="EMBL" id="MBB6061691.1"/>
    </source>
</evidence>
<dbReference type="GO" id="GO:0000287">
    <property type="term" value="F:magnesium ion binding"/>
    <property type="evidence" value="ECO:0007669"/>
    <property type="project" value="UniProtKB-UniRule"/>
</dbReference>
<dbReference type="SUPFAM" id="SSF53738">
    <property type="entry name" value="Phosphoglucomutase, first 3 domains"/>
    <property type="match status" value="3"/>
</dbReference>
<feature type="domain" description="Alpha-D-phosphohexomutase alpha/beta/alpha" evidence="14">
    <location>
        <begin position="245"/>
        <end position="354"/>
    </location>
</feature>
<comment type="function">
    <text evidence="8 10">Catalyzes the conversion of glucosamine-6-phosphate to glucosamine-1-phosphate.</text>
</comment>
<dbReference type="InterPro" id="IPR005841">
    <property type="entry name" value="Alpha-D-phosphohexomutase_SF"/>
</dbReference>
<evidence type="ECO:0000256" key="9">
    <source>
        <dbReference type="RuleBase" id="RU004326"/>
    </source>
</evidence>
<feature type="binding site" evidence="8">
    <location>
        <position position="229"/>
    </location>
    <ligand>
        <name>Mg(2+)</name>
        <dbReference type="ChEBI" id="CHEBI:18420"/>
    </ligand>
</feature>
<comment type="similarity">
    <text evidence="1 8 9">Belongs to the phosphohexose mutase family.</text>
</comment>
<evidence type="ECO:0000259" key="14">
    <source>
        <dbReference type="Pfam" id="PF02880"/>
    </source>
</evidence>
<dbReference type="GO" id="GO:0009252">
    <property type="term" value="P:peptidoglycan biosynthetic process"/>
    <property type="evidence" value="ECO:0007669"/>
    <property type="project" value="TreeGrafter"/>
</dbReference>
<evidence type="ECO:0000256" key="5">
    <source>
        <dbReference type="ARBA" id="ARBA00023235"/>
    </source>
</evidence>
<comment type="caution">
    <text evidence="15">The sequence shown here is derived from an EMBL/GenBank/DDBJ whole genome shotgun (WGS) entry which is preliminary data.</text>
</comment>
<dbReference type="Gene3D" id="3.40.120.10">
    <property type="entry name" value="Alpha-D-Glucose-1,6-Bisphosphate, subunit A, domain 3"/>
    <property type="match status" value="3"/>
</dbReference>
<comment type="PTM">
    <text evidence="8">Activated by phosphorylation.</text>
</comment>
<dbReference type="InterPro" id="IPR036900">
    <property type="entry name" value="A-D-PHexomutase_C_sf"/>
</dbReference>
<dbReference type="EC" id="5.4.2.10" evidence="6 8"/>
<dbReference type="SUPFAM" id="SSF55957">
    <property type="entry name" value="Phosphoglucomutase, C-terminal domain"/>
    <property type="match status" value="1"/>
</dbReference>
<feature type="domain" description="Alpha-D-phosphohexomutase C-terminal" evidence="11">
    <location>
        <begin position="360"/>
        <end position="420"/>
    </location>
</feature>
<dbReference type="InterPro" id="IPR006352">
    <property type="entry name" value="GlmM_bact"/>
</dbReference>
<dbReference type="FunFam" id="3.40.120.10:FF:000001">
    <property type="entry name" value="Phosphoglucosamine mutase"/>
    <property type="match status" value="1"/>
</dbReference>
<feature type="binding site" evidence="8">
    <location>
        <position position="231"/>
    </location>
    <ligand>
        <name>Mg(2+)</name>
        <dbReference type="ChEBI" id="CHEBI:18420"/>
    </ligand>
</feature>
<dbReference type="GO" id="GO:0006048">
    <property type="term" value="P:UDP-N-acetylglucosamine biosynthetic process"/>
    <property type="evidence" value="ECO:0007669"/>
    <property type="project" value="TreeGrafter"/>
</dbReference>
<keyword evidence="4 8" id="KW-0460">Magnesium</keyword>
<dbReference type="AlphaFoldDB" id="A0A841GTG0"/>
<dbReference type="InterPro" id="IPR005845">
    <property type="entry name" value="A-D-PHexomutase_a/b/a-II"/>
</dbReference>
<evidence type="ECO:0000259" key="12">
    <source>
        <dbReference type="Pfam" id="PF02878"/>
    </source>
</evidence>
<dbReference type="HAMAP" id="MF_01554_B">
    <property type="entry name" value="GlmM_B"/>
    <property type="match status" value="1"/>
</dbReference>
<keyword evidence="5 8" id="KW-0413">Isomerase</keyword>
<dbReference type="PRINTS" id="PR00509">
    <property type="entry name" value="PGMPMM"/>
</dbReference>
<evidence type="ECO:0000256" key="4">
    <source>
        <dbReference type="ARBA" id="ARBA00022842"/>
    </source>
</evidence>
<organism evidence="15 16">
    <name type="scientific">Thermosipho japonicus</name>
    <dbReference type="NCBI Taxonomy" id="90323"/>
    <lineage>
        <taxon>Bacteria</taxon>
        <taxon>Thermotogati</taxon>
        <taxon>Thermotogota</taxon>
        <taxon>Thermotogae</taxon>
        <taxon>Thermotogales</taxon>
        <taxon>Fervidobacteriaceae</taxon>
        <taxon>Thermosipho</taxon>
    </lineage>
</organism>
<evidence type="ECO:0000256" key="6">
    <source>
        <dbReference type="ARBA" id="ARBA00066330"/>
    </source>
</evidence>
<keyword evidence="16" id="KW-1185">Reference proteome</keyword>
<dbReference type="InterPro" id="IPR005846">
    <property type="entry name" value="A-D-PHexomutase_a/b/a-III"/>
</dbReference>
<feature type="modified residue" description="Phosphoserine" evidence="8">
    <location>
        <position position="93"/>
    </location>
</feature>
<dbReference type="Pfam" id="PF02879">
    <property type="entry name" value="PGM_PMM_II"/>
    <property type="match status" value="1"/>
</dbReference>
<dbReference type="PANTHER" id="PTHR42946">
    <property type="entry name" value="PHOSPHOHEXOSE MUTASE"/>
    <property type="match status" value="1"/>
</dbReference>
<dbReference type="FunFam" id="3.40.120.10:FF:000002">
    <property type="entry name" value="Phosphoglucosamine mutase"/>
    <property type="match status" value="1"/>
</dbReference>
<dbReference type="InterPro" id="IPR050060">
    <property type="entry name" value="Phosphoglucosamine_mutase"/>
</dbReference>
<name>A0A841GTG0_9BACT</name>
<feature type="active site" description="Phosphoserine intermediate" evidence="8">
    <location>
        <position position="93"/>
    </location>
</feature>